<feature type="region of interest" description="Disordered" evidence="1">
    <location>
        <begin position="27"/>
        <end position="47"/>
    </location>
</feature>
<dbReference type="AlphaFoldDB" id="A0A6J6V4D5"/>
<organism evidence="2">
    <name type="scientific">freshwater metagenome</name>
    <dbReference type="NCBI Taxonomy" id="449393"/>
    <lineage>
        <taxon>unclassified sequences</taxon>
        <taxon>metagenomes</taxon>
        <taxon>ecological metagenomes</taxon>
    </lineage>
</organism>
<sequence length="224" mass="22357">MPLPHRSAAAGAVVALVLLLLAGCTGSSDPEPAGPSPDATAGSTGPVTLADLPVRRMAVARAPFCSVVPGSVVAAALDVAEAPAAREDTDGDRIRLGGRGTGTGRDVAHEHGCTWRSGEAEARAWVAVPPASRALAAELAGSLRDAPGCTELTDAPSYGARSVGVACESSRGTRVVRAGVLGDAWLGCSLDGGRGVAAEEVERRSDAWCAGLLVALDGTSAPTD</sequence>
<gene>
    <name evidence="2" type="ORF">UFOPK2761_03146</name>
</gene>
<proteinExistence type="predicted"/>
<protein>
    <submittedName>
        <fullName evidence="2">Unannotated protein</fullName>
    </submittedName>
</protein>
<dbReference type="PROSITE" id="PS51257">
    <property type="entry name" value="PROKAR_LIPOPROTEIN"/>
    <property type="match status" value="1"/>
</dbReference>
<accession>A0A6J6V4D5</accession>
<dbReference type="EMBL" id="CAEZYQ010000038">
    <property type="protein sequence ID" value="CAB4767060.1"/>
    <property type="molecule type" value="Genomic_DNA"/>
</dbReference>
<name>A0A6J6V4D5_9ZZZZ</name>
<evidence type="ECO:0000313" key="2">
    <source>
        <dbReference type="EMBL" id="CAB4767060.1"/>
    </source>
</evidence>
<reference evidence="2" key="1">
    <citation type="submission" date="2020-05" db="EMBL/GenBank/DDBJ databases">
        <authorList>
            <person name="Chiriac C."/>
            <person name="Salcher M."/>
            <person name="Ghai R."/>
            <person name="Kavagutti S V."/>
        </authorList>
    </citation>
    <scope>NUCLEOTIDE SEQUENCE</scope>
</reference>
<evidence type="ECO:0000256" key="1">
    <source>
        <dbReference type="SAM" id="MobiDB-lite"/>
    </source>
</evidence>